<dbReference type="NCBIfam" id="TIGR02601">
    <property type="entry name" value="autotrns_rpt"/>
    <property type="match status" value="1"/>
</dbReference>
<dbReference type="Gene3D" id="2.40.128.130">
    <property type="entry name" value="Autotransporter beta-domain"/>
    <property type="match status" value="1"/>
</dbReference>
<dbReference type="SUPFAM" id="SSF51126">
    <property type="entry name" value="Pectin lyase-like"/>
    <property type="match status" value="2"/>
</dbReference>
<dbReference type="SMART" id="SM00869">
    <property type="entry name" value="Autotransporter"/>
    <property type="match status" value="1"/>
</dbReference>
<reference evidence="3 4" key="1">
    <citation type="submission" date="2024-08" db="EMBL/GenBank/DDBJ databases">
        <title>Whole-genome sequencing of halo(alkali)philic microorganisms from hypersaline lakes.</title>
        <authorList>
            <person name="Sorokin D.Y."/>
            <person name="Merkel A.Y."/>
            <person name="Messina E."/>
            <person name="Yakimov M."/>
        </authorList>
    </citation>
    <scope>NUCLEOTIDE SEQUENCE [LARGE SCALE GENOMIC DNA]</scope>
    <source>
        <strain evidence="3 4">AB-hyl4</strain>
    </source>
</reference>
<dbReference type="NCBIfam" id="TIGR01414">
    <property type="entry name" value="autotrans_barl"/>
    <property type="match status" value="1"/>
</dbReference>
<dbReference type="InterPro" id="IPR013425">
    <property type="entry name" value="Autotrns_rpt"/>
</dbReference>
<dbReference type="InterPro" id="IPR005546">
    <property type="entry name" value="Autotransporte_beta"/>
</dbReference>
<dbReference type="InterPro" id="IPR006315">
    <property type="entry name" value="OM_autotransptr_brl_dom"/>
</dbReference>
<protein>
    <submittedName>
        <fullName evidence="3">Autotransporter outer membrane beta-barrel domain-containing protein</fullName>
    </submittedName>
</protein>
<accession>A0ABV4U455</accession>
<dbReference type="InterPro" id="IPR036709">
    <property type="entry name" value="Autotransporte_beta_dom_sf"/>
</dbReference>
<dbReference type="PROSITE" id="PS51208">
    <property type="entry name" value="AUTOTRANSPORTER"/>
    <property type="match status" value="1"/>
</dbReference>
<evidence type="ECO:0000256" key="1">
    <source>
        <dbReference type="ARBA" id="ARBA00022729"/>
    </source>
</evidence>
<name>A0ABV4U455_9BACT</name>
<dbReference type="InterPro" id="IPR011050">
    <property type="entry name" value="Pectin_lyase_fold/virulence"/>
</dbReference>
<proteinExistence type="predicted"/>
<dbReference type="RefSeq" id="WP_425345313.1">
    <property type="nucleotide sequence ID" value="NZ_JBGUBD010000005.1"/>
</dbReference>
<dbReference type="Proteomes" id="UP001575105">
    <property type="component" value="Unassembled WGS sequence"/>
</dbReference>
<evidence type="ECO:0000313" key="4">
    <source>
        <dbReference type="Proteomes" id="UP001575105"/>
    </source>
</evidence>
<dbReference type="Pfam" id="PF12951">
    <property type="entry name" value="PATR"/>
    <property type="match status" value="1"/>
</dbReference>
<evidence type="ECO:0000259" key="2">
    <source>
        <dbReference type="PROSITE" id="PS51208"/>
    </source>
</evidence>
<sequence length="1097" mass="119005">MTDRVSSSGRKVCWAVIIGLLAFIGPVASVQAQEVPNVWLGNNPSGTDRWNAPGNWSNDGLANDAEPDGANPTFIRDHGLVDGNLAPNSQVDDETLGAGHWEIRSLTFLPGPHAINWRIFGLPIYVGAGGINHLDSMLHTIESDIWLYEDMTIHGGSGLFLTGEEINNSRDTSRDLTFSGYVHVNNPVIRGDGNVIFNGDTILRGEHEYTGDTILAGRVVITTDAAFGLSPRVIVNNGTENRISADDEPLFLPQDFELFGDLRLGGPALIANSAGAPITITGVVELMNGGRRVITEQATEHYIEGRVETNGYDVEFYNFGNSRMNVLGRIDGSGRVVNDGPGTLSLQGDNIFTGDIVLRDGIFEIGSDAALGNATDILVEGRTFIRTLSPITVGADVTMDDDLEILEGAGLTFDAPITVNTASAFRLRSSVPTVVSANSGITLNQNLTIRGPEAMVIEGVISGAGEFRQRDASEVWLGATNTHTGLTDIRQYSTLRLLEGASLAGNVLLEDSDLHMEADTFIAGDVEVGRFSTLSSGTEIAGDLGVERRGVIRPGGDEIGTLEIGGDALFRATSAGGATAMIKFNVQEESDTLLVGGNVEIQDGARFYMDQIDEGFVLGGERFTLLEAGGLDIQGDQDEVVVSAESLFLRFEADTAEIANNNLVVEAVRDPFESQAQGRNNITLSRALDNLVEPGLDSDTTRMLTAFDRSADAAAFNQNLRQLSPTTYTAGVDATVQAGRGYHQQVHSQARTTREGRLDYGSAATRFAERLGPTPWAMAAAQPYLWDDTYRDRLEDRPEDRRQYRGEPTRTRRSIETLENRWNVFANAYGVHDRIDSTSERPGLRANTGGFAIGADYSFSETFYLGVSAGYSYTDVDFREGRGDGTVHSFRAGPYAGLRFGELTIDASATYGYHQNDYDQNVNISGLVQEKNADFDAHDLSLYVNVGYEFMMPNQRTSFTPVGSLNYTHYRRDGFTETGGGATNFDVSSQDVDMLEGTIGVRFEHRYRTDGTTIIPNAFLGYSYEFLGDDNDVQARFVGTTQSFTLDGPSPDRHALRVGAGVRALLSESVQGFIQYNGRFQSNQQGHAGIVGMSFQF</sequence>
<dbReference type="Pfam" id="PF03797">
    <property type="entry name" value="Autotransporter"/>
    <property type="match status" value="1"/>
</dbReference>
<dbReference type="SUPFAM" id="SSF103515">
    <property type="entry name" value="Autotransporter"/>
    <property type="match status" value="1"/>
</dbReference>
<comment type="caution">
    <text evidence="3">The sequence shown here is derived from an EMBL/GenBank/DDBJ whole genome shotgun (WGS) entry which is preliminary data.</text>
</comment>
<evidence type="ECO:0000313" key="3">
    <source>
        <dbReference type="EMBL" id="MFA9478385.1"/>
    </source>
</evidence>
<gene>
    <name evidence="3" type="ORF">ACERK3_08760</name>
</gene>
<keyword evidence="4" id="KW-1185">Reference proteome</keyword>
<dbReference type="EMBL" id="JBGUBD010000005">
    <property type="protein sequence ID" value="MFA9478385.1"/>
    <property type="molecule type" value="Genomic_DNA"/>
</dbReference>
<feature type="domain" description="Autotransporter" evidence="2">
    <location>
        <begin position="817"/>
        <end position="1097"/>
    </location>
</feature>
<organism evidence="3 4">
    <name type="scientific">Natronomicrosphaera hydrolytica</name>
    <dbReference type="NCBI Taxonomy" id="3242702"/>
    <lineage>
        <taxon>Bacteria</taxon>
        <taxon>Pseudomonadati</taxon>
        <taxon>Planctomycetota</taxon>
        <taxon>Phycisphaerae</taxon>
        <taxon>Phycisphaerales</taxon>
        <taxon>Phycisphaeraceae</taxon>
        <taxon>Natronomicrosphaera</taxon>
    </lineage>
</organism>
<keyword evidence="1" id="KW-0732">Signal</keyword>